<evidence type="ECO:0000256" key="4">
    <source>
        <dbReference type="SAM" id="MobiDB-lite"/>
    </source>
</evidence>
<keyword evidence="6" id="KW-0808">Transferase</keyword>
<feature type="region of interest" description="Disordered" evidence="4">
    <location>
        <begin position="1"/>
        <end position="85"/>
    </location>
</feature>
<dbReference type="Proteomes" id="UP001642464">
    <property type="component" value="Unassembled WGS sequence"/>
</dbReference>
<dbReference type="Pfam" id="PF13499">
    <property type="entry name" value="EF-hand_7"/>
    <property type="match status" value="1"/>
</dbReference>
<keyword evidence="7" id="KW-1185">Reference proteome</keyword>
<dbReference type="PANTHER" id="PTHR10891">
    <property type="entry name" value="EF-HAND CALCIUM-BINDING DOMAIN CONTAINING PROTEIN"/>
    <property type="match status" value="1"/>
</dbReference>
<evidence type="ECO:0000313" key="6">
    <source>
        <dbReference type="EMBL" id="CAK9107156.1"/>
    </source>
</evidence>
<evidence type="ECO:0000259" key="5">
    <source>
        <dbReference type="PROSITE" id="PS50222"/>
    </source>
</evidence>
<keyword evidence="6" id="KW-0418">Kinase</keyword>
<dbReference type="PROSITE" id="PS50222">
    <property type="entry name" value="EF_HAND_2"/>
    <property type="match status" value="2"/>
</dbReference>
<dbReference type="CDD" id="cd00051">
    <property type="entry name" value="EFh"/>
    <property type="match status" value="1"/>
</dbReference>
<keyword evidence="2" id="KW-0677">Repeat</keyword>
<comment type="caution">
    <text evidence="6">The sequence shown here is derived from an EMBL/GenBank/DDBJ whole genome shotgun (WGS) entry which is preliminary data.</text>
</comment>
<sequence>MAPKAKDVARPKGRSSHTGRSPSPAPRRSPSPAPRGGAPGGARASRGGSKEPKSEPKAEPKKEVEKKDEKKDEEDEEIVDTEVVEKPPPVVTMEKEQIKKIFGRFDLNGNGTIEVEELAVVFQVLAPRQWSQKAIKRLFDGMDLDEDGKVCFSEFIEWIFDTGTNSFKGALEIAETMDGAKTLEWSVADCKEPLALPNLRIELGIVEGCSMEEEILKLEPTELQKLETLPVVPHPIRRVLEAVYMLLLPSSGLPSINALTPPEWAGIQEMLHESTTLPRIMDYKARKEETCERARVFRDRGAVQTARPSCAFHMLKEELPHSFNDRMVPR</sequence>
<dbReference type="GO" id="GO:0016301">
    <property type="term" value="F:kinase activity"/>
    <property type="evidence" value="ECO:0007669"/>
    <property type="project" value="UniProtKB-KW"/>
</dbReference>
<keyword evidence="1" id="KW-0479">Metal-binding</keyword>
<organism evidence="6 7">
    <name type="scientific">Durusdinium trenchii</name>
    <dbReference type="NCBI Taxonomy" id="1381693"/>
    <lineage>
        <taxon>Eukaryota</taxon>
        <taxon>Sar</taxon>
        <taxon>Alveolata</taxon>
        <taxon>Dinophyceae</taxon>
        <taxon>Suessiales</taxon>
        <taxon>Symbiodiniaceae</taxon>
        <taxon>Durusdinium</taxon>
    </lineage>
</organism>
<protein>
    <submittedName>
        <fullName evidence="6">Calcium-dependent protein kinase 29 (OsCDPK29) (OsCPK29)</fullName>
    </submittedName>
</protein>
<feature type="compositionally biased region" description="Pro residues" evidence="4">
    <location>
        <begin position="23"/>
        <end position="33"/>
    </location>
</feature>
<name>A0ABP0S4A3_9DINO</name>
<dbReference type="InterPro" id="IPR011992">
    <property type="entry name" value="EF-hand-dom_pair"/>
</dbReference>
<reference evidence="6 7" key="1">
    <citation type="submission" date="2024-02" db="EMBL/GenBank/DDBJ databases">
        <authorList>
            <person name="Chen Y."/>
            <person name="Shah S."/>
            <person name="Dougan E. K."/>
            <person name="Thang M."/>
            <person name="Chan C."/>
        </authorList>
    </citation>
    <scope>NUCLEOTIDE SEQUENCE [LARGE SCALE GENOMIC DNA]</scope>
</reference>
<dbReference type="SUPFAM" id="SSF47473">
    <property type="entry name" value="EF-hand"/>
    <property type="match status" value="1"/>
</dbReference>
<dbReference type="InterPro" id="IPR018247">
    <property type="entry name" value="EF_Hand_1_Ca_BS"/>
</dbReference>
<feature type="compositionally biased region" description="Basic and acidic residues" evidence="4">
    <location>
        <begin position="48"/>
        <end position="70"/>
    </location>
</feature>
<dbReference type="Gene3D" id="1.10.238.10">
    <property type="entry name" value="EF-hand"/>
    <property type="match status" value="1"/>
</dbReference>
<feature type="compositionally biased region" description="Basic and acidic residues" evidence="4">
    <location>
        <begin position="1"/>
        <end position="10"/>
    </location>
</feature>
<accession>A0ABP0S4A3</accession>
<dbReference type="Gene3D" id="1.20.920.60">
    <property type="match status" value="1"/>
</dbReference>
<gene>
    <name evidence="6" type="ORF">SCF082_LOCUS49891</name>
</gene>
<dbReference type="SMART" id="SM00054">
    <property type="entry name" value="EFh"/>
    <property type="match status" value="2"/>
</dbReference>
<evidence type="ECO:0000313" key="7">
    <source>
        <dbReference type="Proteomes" id="UP001642464"/>
    </source>
</evidence>
<dbReference type="EMBL" id="CAXAMM010042862">
    <property type="protein sequence ID" value="CAK9107156.1"/>
    <property type="molecule type" value="Genomic_DNA"/>
</dbReference>
<evidence type="ECO:0000256" key="3">
    <source>
        <dbReference type="ARBA" id="ARBA00022837"/>
    </source>
</evidence>
<dbReference type="PROSITE" id="PS00018">
    <property type="entry name" value="EF_HAND_1"/>
    <property type="match status" value="2"/>
</dbReference>
<dbReference type="InterPro" id="IPR039647">
    <property type="entry name" value="EF_hand_pair_protein_CML-like"/>
</dbReference>
<feature type="compositionally biased region" description="Acidic residues" evidence="4">
    <location>
        <begin position="71"/>
        <end position="82"/>
    </location>
</feature>
<proteinExistence type="predicted"/>
<keyword evidence="3" id="KW-0106">Calcium</keyword>
<evidence type="ECO:0000256" key="1">
    <source>
        <dbReference type="ARBA" id="ARBA00022723"/>
    </source>
</evidence>
<feature type="domain" description="EF-hand" evidence="5">
    <location>
        <begin position="130"/>
        <end position="165"/>
    </location>
</feature>
<feature type="domain" description="EF-hand" evidence="5">
    <location>
        <begin position="93"/>
        <end position="128"/>
    </location>
</feature>
<feature type="compositionally biased region" description="Low complexity" evidence="4">
    <location>
        <begin position="34"/>
        <end position="47"/>
    </location>
</feature>
<dbReference type="InterPro" id="IPR002048">
    <property type="entry name" value="EF_hand_dom"/>
</dbReference>
<evidence type="ECO:0000256" key="2">
    <source>
        <dbReference type="ARBA" id="ARBA00022737"/>
    </source>
</evidence>